<sequence>MHIIFSIFDKFGKFRKSGGAIANPANPENQEKQINLTRNFQKISKKFMSKYKNRLKLSHF</sequence>
<dbReference type="Proteomes" id="UP000241854">
    <property type="component" value="Chromosome"/>
</dbReference>
<accession>A0A2R4NZT8</accession>
<dbReference type="AlphaFoldDB" id="A0A2R4NZT8"/>
<protein>
    <submittedName>
        <fullName evidence="1">Uncharacterized protein</fullName>
    </submittedName>
</protein>
<evidence type="ECO:0000313" key="1">
    <source>
        <dbReference type="EMBL" id="AVX43947.1"/>
    </source>
</evidence>
<dbReference type="EMBL" id="CP021642">
    <property type="protein sequence ID" value="AVX43947.1"/>
    <property type="molecule type" value="Genomic_DNA"/>
</dbReference>
<evidence type="ECO:0000313" key="2">
    <source>
        <dbReference type="Proteomes" id="UP000241854"/>
    </source>
</evidence>
<gene>
    <name evidence="1" type="ORF">CCS77_0886</name>
</gene>
<name>A0A2R4NZT8_9BACT</name>
<organism evidence="1 2">
    <name type="scientific">Campylobacter concisus</name>
    <dbReference type="NCBI Taxonomy" id="199"/>
    <lineage>
        <taxon>Bacteria</taxon>
        <taxon>Pseudomonadati</taxon>
        <taxon>Campylobacterota</taxon>
        <taxon>Epsilonproteobacteria</taxon>
        <taxon>Campylobacterales</taxon>
        <taxon>Campylobacteraceae</taxon>
        <taxon>Campylobacter</taxon>
    </lineage>
</organism>
<reference evidence="1 2" key="1">
    <citation type="journal article" date="2018" name="Emerg. Microbes Infect.">
        <title>Genomic analysis of oral Campylobacter concisus strains identified a potential bacterial molecular marker associated with active Crohn's disease.</title>
        <authorList>
            <person name="Liu F."/>
            <person name="Ma R."/>
            <person name="Tay C.Y.A."/>
            <person name="Octavia S."/>
            <person name="Lan R."/>
            <person name="Chung H.K.L."/>
            <person name="Riordan S.M."/>
            <person name="Grimm M.C."/>
            <person name="Leong R.W."/>
            <person name="Tanaka M.M."/>
            <person name="Connor S."/>
            <person name="Zhang L."/>
        </authorList>
    </citation>
    <scope>NUCLEOTIDE SEQUENCE [LARGE SCALE GENOMIC DNA]</scope>
    <source>
        <strain evidence="1 2">P2CDO4</strain>
    </source>
</reference>
<proteinExistence type="predicted"/>